<name>A0A2R9SUY7_9BACL</name>
<accession>A0A2R9SUY7</accession>
<dbReference type="AlphaFoldDB" id="A0A2R9SUY7"/>
<reference evidence="1 2" key="1">
    <citation type="journal article" date="2010" name="BMC Genomics">
        <title>Genome sequence of the pattern forming Paenibacillus vortex bacterium reveals potential for thriving in complex environments.</title>
        <authorList>
            <person name="Sirota-Madi A."/>
            <person name="Olender T."/>
            <person name="Helman Y."/>
            <person name="Ingham C."/>
            <person name="Brainis I."/>
            <person name="Roth D."/>
            <person name="Hagi E."/>
            <person name="Brodsky L."/>
            <person name="Leshkowitz D."/>
            <person name="Galatenko V."/>
            <person name="Nikolaev V."/>
            <person name="Mugasimangalam R.C."/>
            <person name="Bransburg-Zabary S."/>
            <person name="Gutnick D.L."/>
            <person name="Lancet D."/>
            <person name="Ben-Jacob E."/>
        </authorList>
    </citation>
    <scope>NUCLEOTIDE SEQUENCE [LARGE SCALE GENOMIC DNA]</scope>
    <source>
        <strain evidence="1 2">V453</strain>
    </source>
</reference>
<dbReference type="KEGG" id="pvo:PVOR_16009"/>
<organism evidence="1 2">
    <name type="scientific">Paenibacillus vortex V453</name>
    <dbReference type="NCBI Taxonomy" id="715225"/>
    <lineage>
        <taxon>Bacteria</taxon>
        <taxon>Bacillati</taxon>
        <taxon>Bacillota</taxon>
        <taxon>Bacilli</taxon>
        <taxon>Bacillales</taxon>
        <taxon>Paenibacillaceae</taxon>
        <taxon>Paenibacillus</taxon>
    </lineage>
</organism>
<comment type="caution">
    <text evidence="1">The sequence shown here is derived from an EMBL/GenBank/DDBJ whole genome shotgun (WGS) entry which is preliminary data.</text>
</comment>
<keyword evidence="2" id="KW-1185">Reference proteome</keyword>
<dbReference type="Proteomes" id="UP000003094">
    <property type="component" value="Unassembled WGS sequence"/>
</dbReference>
<evidence type="ECO:0000313" key="2">
    <source>
        <dbReference type="Proteomes" id="UP000003094"/>
    </source>
</evidence>
<protein>
    <submittedName>
        <fullName evidence="1">Uncharacterized protein</fullName>
    </submittedName>
</protein>
<sequence length="105" mass="11567">MLQAIGIVAACLYFLLLTGTGGSTAFSGDIWSILTYYGPQRTAFICNGMEPRPMLHILLNLFVIAIDEQGQKLTIFWNLKGSLLYAQLDSKIADGNYYNRQGSAV</sequence>
<gene>
    <name evidence="1" type="ORF">PVOR_16009</name>
</gene>
<evidence type="ECO:0000313" key="1">
    <source>
        <dbReference type="EMBL" id="EFU41143.1"/>
    </source>
</evidence>
<proteinExistence type="predicted"/>
<dbReference type="EMBL" id="ADHJ01000023">
    <property type="protein sequence ID" value="EFU41143.1"/>
    <property type="molecule type" value="Genomic_DNA"/>
</dbReference>